<keyword evidence="1" id="KW-1133">Transmembrane helix</keyword>
<feature type="transmembrane region" description="Helical" evidence="1">
    <location>
        <begin position="12"/>
        <end position="35"/>
    </location>
</feature>
<comment type="caution">
    <text evidence="2">The sequence shown here is derived from an EMBL/GenBank/DDBJ whole genome shotgun (WGS) entry which is preliminary data.</text>
</comment>
<dbReference type="AlphaFoldDB" id="A0A4U6WZA1"/>
<dbReference type="EMBL" id="PJEX01001035">
    <property type="protein sequence ID" value="TKW48430.1"/>
    <property type="molecule type" value="Genomic_DNA"/>
</dbReference>
<organism evidence="2 3">
    <name type="scientific">Colletotrichum tanaceti</name>
    <dbReference type="NCBI Taxonomy" id="1306861"/>
    <lineage>
        <taxon>Eukaryota</taxon>
        <taxon>Fungi</taxon>
        <taxon>Dikarya</taxon>
        <taxon>Ascomycota</taxon>
        <taxon>Pezizomycotina</taxon>
        <taxon>Sordariomycetes</taxon>
        <taxon>Hypocreomycetidae</taxon>
        <taxon>Glomerellales</taxon>
        <taxon>Glomerellaceae</taxon>
        <taxon>Colletotrichum</taxon>
        <taxon>Colletotrichum destructivum species complex</taxon>
    </lineage>
</organism>
<evidence type="ECO:0000256" key="1">
    <source>
        <dbReference type="SAM" id="Phobius"/>
    </source>
</evidence>
<gene>
    <name evidence="2" type="ORF">CTA1_3152</name>
</gene>
<accession>A0A4U6WZA1</accession>
<name>A0A4U6WZA1_9PEZI</name>
<protein>
    <submittedName>
        <fullName evidence="2">Uncharacterized protein</fullName>
    </submittedName>
</protein>
<evidence type="ECO:0000313" key="3">
    <source>
        <dbReference type="Proteomes" id="UP000310108"/>
    </source>
</evidence>
<keyword evidence="1" id="KW-0472">Membrane</keyword>
<keyword evidence="3" id="KW-1185">Reference proteome</keyword>
<keyword evidence="1" id="KW-0812">Transmembrane</keyword>
<dbReference type="STRING" id="1306861.A0A4U6WZA1"/>
<proteinExistence type="predicted"/>
<dbReference type="Proteomes" id="UP000310108">
    <property type="component" value="Unassembled WGS sequence"/>
</dbReference>
<reference evidence="2 3" key="1">
    <citation type="journal article" date="2019" name="PLoS ONE">
        <title>Comparative genome analysis indicates high evolutionary potential of pathogenicity genes in Colletotrichum tanaceti.</title>
        <authorList>
            <person name="Lelwala R.V."/>
            <person name="Korhonen P.K."/>
            <person name="Young N.D."/>
            <person name="Scott J.B."/>
            <person name="Ades P.A."/>
            <person name="Gasser R.B."/>
            <person name="Taylor P.W.J."/>
        </authorList>
    </citation>
    <scope>NUCLEOTIDE SEQUENCE [LARGE SCALE GENOMIC DNA]</scope>
    <source>
        <strain evidence="2">BRIP57314</strain>
    </source>
</reference>
<evidence type="ECO:0000313" key="2">
    <source>
        <dbReference type="EMBL" id="TKW48430.1"/>
    </source>
</evidence>
<sequence>MAGSLDLHSDFWTGLLLGVIGSFTAIASTVALVTWKFLRRNDIYDNDHWKLNAKMPFTTMWMNMGYW</sequence>